<reference evidence="5 6" key="1">
    <citation type="journal article" date="2019" name="Int. J. Syst. Evol. Microbiol.">
        <title>The Global Catalogue of Microorganisms (GCM) 10K type strain sequencing project: providing services to taxonomists for standard genome sequencing and annotation.</title>
        <authorList>
            <consortium name="The Broad Institute Genomics Platform"/>
            <consortium name="The Broad Institute Genome Sequencing Center for Infectious Disease"/>
            <person name="Wu L."/>
            <person name="Ma J."/>
        </authorList>
    </citation>
    <scope>NUCLEOTIDE SEQUENCE [LARGE SCALE GENOMIC DNA]</scope>
    <source>
        <strain evidence="5 6">IBRC-M 10256</strain>
    </source>
</reference>
<organism evidence="5 6">
    <name type="scientific">Halovivax cerinus</name>
    <dbReference type="NCBI Taxonomy" id="1487865"/>
    <lineage>
        <taxon>Archaea</taxon>
        <taxon>Methanobacteriati</taxon>
        <taxon>Methanobacteriota</taxon>
        <taxon>Stenosarchaea group</taxon>
        <taxon>Halobacteria</taxon>
        <taxon>Halobacteriales</taxon>
        <taxon>Natrialbaceae</taxon>
        <taxon>Halovivax</taxon>
    </lineage>
</organism>
<accession>A0ABD5NLC9</accession>
<dbReference type="InterPro" id="IPR000182">
    <property type="entry name" value="GNAT_dom"/>
</dbReference>
<dbReference type="RefSeq" id="WP_256530484.1">
    <property type="nucleotide sequence ID" value="NZ_CP101824.1"/>
</dbReference>
<dbReference type="GO" id="GO:0016746">
    <property type="term" value="F:acyltransferase activity"/>
    <property type="evidence" value="ECO:0007669"/>
    <property type="project" value="UniProtKB-KW"/>
</dbReference>
<gene>
    <name evidence="5" type="ORF">ACFOUR_05320</name>
</gene>
<proteinExistence type="predicted"/>
<dbReference type="PROSITE" id="PS51186">
    <property type="entry name" value="GNAT"/>
    <property type="match status" value="1"/>
</dbReference>
<dbReference type="PANTHER" id="PTHR43877">
    <property type="entry name" value="AMINOALKYLPHOSPHONATE N-ACETYLTRANSFERASE-RELATED-RELATED"/>
    <property type="match status" value="1"/>
</dbReference>
<keyword evidence="1 5" id="KW-0808">Transferase</keyword>
<evidence type="ECO:0000313" key="5">
    <source>
        <dbReference type="EMBL" id="MFC3957793.1"/>
    </source>
</evidence>
<dbReference type="CDD" id="cd04301">
    <property type="entry name" value="NAT_SF"/>
    <property type="match status" value="1"/>
</dbReference>
<name>A0ABD5NLC9_9EURY</name>
<evidence type="ECO:0000313" key="6">
    <source>
        <dbReference type="Proteomes" id="UP001595846"/>
    </source>
</evidence>
<dbReference type="EC" id="2.3.-.-" evidence="5"/>
<protein>
    <submittedName>
        <fullName evidence="5">GNAT family N-acetyltransferase</fullName>
        <ecNumber evidence="5">2.3.-.-</ecNumber>
    </submittedName>
</protein>
<dbReference type="Gene3D" id="3.40.630.30">
    <property type="match status" value="1"/>
</dbReference>
<keyword evidence="6" id="KW-1185">Reference proteome</keyword>
<evidence type="ECO:0000259" key="4">
    <source>
        <dbReference type="PROSITE" id="PS51186"/>
    </source>
</evidence>
<dbReference type="GeneID" id="73903168"/>
<dbReference type="Pfam" id="PF00583">
    <property type="entry name" value="Acetyltransf_1"/>
    <property type="match status" value="1"/>
</dbReference>
<dbReference type="EMBL" id="JBHSAQ010000002">
    <property type="protein sequence ID" value="MFC3957793.1"/>
    <property type="molecule type" value="Genomic_DNA"/>
</dbReference>
<keyword evidence="2 5" id="KW-0012">Acyltransferase</keyword>
<evidence type="ECO:0000256" key="2">
    <source>
        <dbReference type="ARBA" id="ARBA00023315"/>
    </source>
</evidence>
<dbReference type="InterPro" id="IPR050832">
    <property type="entry name" value="Bact_Acetyltransf"/>
</dbReference>
<feature type="domain" description="N-acetyltransferase" evidence="4">
    <location>
        <begin position="52"/>
        <end position="196"/>
    </location>
</feature>
<dbReference type="Proteomes" id="UP001595846">
    <property type="component" value="Unassembled WGS sequence"/>
</dbReference>
<evidence type="ECO:0000256" key="1">
    <source>
        <dbReference type="ARBA" id="ARBA00022679"/>
    </source>
</evidence>
<dbReference type="SUPFAM" id="SSF55729">
    <property type="entry name" value="Acyl-CoA N-acyltransferases (Nat)"/>
    <property type="match status" value="1"/>
</dbReference>
<evidence type="ECO:0000256" key="3">
    <source>
        <dbReference type="SAM" id="MobiDB-lite"/>
    </source>
</evidence>
<sequence length="196" mass="21511">MTDTVRVARPDDGAVVQAVARESWHAAYDDVVGAETVDRTIDRWYALDSLADTIMDAAGRDDATFLVFERVGSPNGDDAPHVDSARPGTDGDESTTTESEIVGFAHAGPHPDRTGTAKLSRIYARPRVWGEGIGSRLLERVERELGPHFETLWLEVLADNDVGVSFYEAQGFERVGEQESVLGDGEVREYIYEKGL</sequence>
<feature type="region of interest" description="Disordered" evidence="3">
    <location>
        <begin position="75"/>
        <end position="97"/>
    </location>
</feature>
<dbReference type="AlphaFoldDB" id="A0ABD5NLC9"/>
<dbReference type="InterPro" id="IPR016181">
    <property type="entry name" value="Acyl_CoA_acyltransferase"/>
</dbReference>
<comment type="caution">
    <text evidence="5">The sequence shown here is derived from an EMBL/GenBank/DDBJ whole genome shotgun (WGS) entry which is preliminary data.</text>
</comment>